<dbReference type="AlphaFoldDB" id="D3Q2K0"/>
<evidence type="ECO:0000256" key="1">
    <source>
        <dbReference type="ARBA" id="ARBA00022729"/>
    </source>
</evidence>
<dbReference type="SUPFAM" id="SSF56300">
    <property type="entry name" value="Metallo-dependent phosphatases"/>
    <property type="match status" value="1"/>
</dbReference>
<dbReference type="EMBL" id="CP001778">
    <property type="protein sequence ID" value="ADD43933.1"/>
    <property type="molecule type" value="Genomic_DNA"/>
</dbReference>
<dbReference type="Proteomes" id="UP000000844">
    <property type="component" value="Chromosome"/>
</dbReference>
<evidence type="ECO:0000313" key="5">
    <source>
        <dbReference type="Proteomes" id="UP000000844"/>
    </source>
</evidence>
<dbReference type="KEGG" id="sna:Snas_4284"/>
<proteinExistence type="predicted"/>
<feature type="domain" description="Calcineurin-like phosphoesterase" evidence="3">
    <location>
        <begin position="166"/>
        <end position="337"/>
    </location>
</feature>
<dbReference type="Pfam" id="PF00149">
    <property type="entry name" value="Metallophos"/>
    <property type="match status" value="1"/>
</dbReference>
<evidence type="ECO:0000256" key="2">
    <source>
        <dbReference type="SAM" id="SignalP"/>
    </source>
</evidence>
<sequence>MPKPRKLRQRLLTATGAVILIATVGFVATESSANQNSADDAPTVPKLTDMVTQVAEPGAKEAPISASGTGSKAAKRELCHDGASWQRFRFTELDLNGEDSLTVTGSEGGTFTFTNRHWPGKAFYSRAFSGECVTVEPKLSDKDSGYEIDAFQYGSKALTKETVTVAGAGDICGDACNQTDDLITNINPASVFTAGDNAYEDGTLDEFQEQYDPTWGAFKDKTRPAPGNHEYHTDGEGYYEYFGDNAGEAGKGYYSYDVGDWHFVAVNSEIDFDPDSEQGQWLADDLASNTKPCTAAYTHHPRFSSGEHGDDSGMDDIFSALYDNQADLFITGHDHHYERFAPAAPDGSQDDDKGLRSFVIGTGGRALYDVPGGSDGPSEVFNNDTFGVGKFDLTATGYSMDFVPVAGRDFTDHVEGGCHKASA</sequence>
<keyword evidence="1 2" id="KW-0732">Signal</keyword>
<accession>D3Q2K0</accession>
<dbReference type="eggNOG" id="COG1409">
    <property type="taxonomic scope" value="Bacteria"/>
</dbReference>
<dbReference type="PANTHER" id="PTHR22953">
    <property type="entry name" value="ACID PHOSPHATASE RELATED"/>
    <property type="match status" value="1"/>
</dbReference>
<dbReference type="OrthoDB" id="5513218at2"/>
<organism evidence="4 5">
    <name type="scientific">Stackebrandtia nassauensis (strain DSM 44728 / CIP 108903 / NRRL B-16338 / NBRC 102104 / LLR-40K-21)</name>
    <dbReference type="NCBI Taxonomy" id="446470"/>
    <lineage>
        <taxon>Bacteria</taxon>
        <taxon>Bacillati</taxon>
        <taxon>Actinomycetota</taxon>
        <taxon>Actinomycetes</taxon>
        <taxon>Glycomycetales</taxon>
        <taxon>Glycomycetaceae</taxon>
        <taxon>Stackebrandtia</taxon>
    </lineage>
</organism>
<dbReference type="HOGENOM" id="CLU_648770_0_0_11"/>
<dbReference type="Gene3D" id="3.60.21.10">
    <property type="match status" value="1"/>
</dbReference>
<dbReference type="PANTHER" id="PTHR22953:SF153">
    <property type="entry name" value="PURPLE ACID PHOSPHATASE"/>
    <property type="match status" value="1"/>
</dbReference>
<evidence type="ECO:0000313" key="4">
    <source>
        <dbReference type="EMBL" id="ADD43933.1"/>
    </source>
</evidence>
<dbReference type="EC" id="3.1.3.1" evidence="4"/>
<reference evidence="4 5" key="1">
    <citation type="journal article" date="2009" name="Stand. Genomic Sci.">
        <title>Complete genome sequence of Stackebrandtia nassauensis type strain (LLR-40K-21).</title>
        <authorList>
            <person name="Munk C."/>
            <person name="Lapidus A."/>
            <person name="Copeland A."/>
            <person name="Jando M."/>
            <person name="Mayilraj S."/>
            <person name="Glavina Del Rio T."/>
            <person name="Nolan M."/>
            <person name="Chen F."/>
            <person name="Lucas S."/>
            <person name="Tice H."/>
            <person name="Cheng J.F."/>
            <person name="Han C."/>
            <person name="Detter J.C."/>
            <person name="Bruce D."/>
            <person name="Goodwin L."/>
            <person name="Chain P."/>
            <person name="Pitluck S."/>
            <person name="Goker M."/>
            <person name="Ovchinikova G."/>
            <person name="Pati A."/>
            <person name="Ivanova N."/>
            <person name="Mavromatis K."/>
            <person name="Chen A."/>
            <person name="Palaniappan K."/>
            <person name="Land M."/>
            <person name="Hauser L."/>
            <person name="Chang Y.J."/>
            <person name="Jeffries C.D."/>
            <person name="Bristow J."/>
            <person name="Eisen J.A."/>
            <person name="Markowitz V."/>
            <person name="Hugenholtz P."/>
            <person name="Kyrpides N.C."/>
            <person name="Klenk H.P."/>
        </authorList>
    </citation>
    <scope>NUCLEOTIDE SEQUENCE [LARGE SCALE GENOMIC DNA]</scope>
    <source>
        <strain evidence="5">DSM 44728 / CIP 108903 / NRRL B-16338 / NBRC 102104 / LLR-40K-21</strain>
    </source>
</reference>
<keyword evidence="4" id="KW-0378">Hydrolase</keyword>
<keyword evidence="5" id="KW-1185">Reference proteome</keyword>
<dbReference type="STRING" id="446470.Snas_4284"/>
<dbReference type="GO" id="GO:0004035">
    <property type="term" value="F:alkaline phosphatase activity"/>
    <property type="evidence" value="ECO:0007669"/>
    <property type="project" value="UniProtKB-EC"/>
</dbReference>
<dbReference type="InterPro" id="IPR029052">
    <property type="entry name" value="Metallo-depent_PP-like"/>
</dbReference>
<dbReference type="InterPro" id="IPR039331">
    <property type="entry name" value="PAPs-like"/>
</dbReference>
<feature type="chain" id="PRO_5003048584" evidence="2">
    <location>
        <begin position="34"/>
        <end position="423"/>
    </location>
</feature>
<name>D3Q2K0_STANL</name>
<evidence type="ECO:0000259" key="3">
    <source>
        <dbReference type="Pfam" id="PF00149"/>
    </source>
</evidence>
<feature type="signal peptide" evidence="2">
    <location>
        <begin position="1"/>
        <end position="33"/>
    </location>
</feature>
<gene>
    <name evidence="4" type="ordered locus">Snas_4284</name>
</gene>
<protein>
    <submittedName>
        <fullName evidence="4">Alkaline phosphatase</fullName>
        <ecNumber evidence="4">3.1.3.1</ecNumber>
    </submittedName>
</protein>
<dbReference type="RefSeq" id="WP_013019504.1">
    <property type="nucleotide sequence ID" value="NC_013947.1"/>
</dbReference>
<dbReference type="GO" id="GO:0003993">
    <property type="term" value="F:acid phosphatase activity"/>
    <property type="evidence" value="ECO:0007669"/>
    <property type="project" value="InterPro"/>
</dbReference>
<dbReference type="InterPro" id="IPR004843">
    <property type="entry name" value="Calcineurin-like_PHP"/>
</dbReference>